<gene>
    <name evidence="1" type="ORF">BK699_30670</name>
</gene>
<dbReference type="InterPro" id="IPR035253">
    <property type="entry name" value="Lipoprotein_22_bac"/>
</dbReference>
<evidence type="ECO:0000313" key="2">
    <source>
        <dbReference type="Proteomes" id="UP000195152"/>
    </source>
</evidence>
<evidence type="ECO:0000313" key="1">
    <source>
        <dbReference type="EMBL" id="OTW44551.1"/>
    </source>
</evidence>
<name>A0A242VZG8_BACTU</name>
<dbReference type="AlphaFoldDB" id="A0A242VZG8"/>
<proteinExistence type="predicted"/>
<dbReference type="Proteomes" id="UP000195152">
    <property type="component" value="Unassembled WGS sequence"/>
</dbReference>
<comment type="caution">
    <text evidence="1">The sequence shown here is derived from an EMBL/GenBank/DDBJ whole genome shotgun (WGS) entry which is preliminary data.</text>
</comment>
<dbReference type="Pfam" id="PF17294">
    <property type="entry name" value="Lipoprotein_22"/>
    <property type="match status" value="1"/>
</dbReference>
<organism evidence="1 2">
    <name type="scientific">Bacillus thuringiensis serovar mexicanensis</name>
    <dbReference type="NCBI Taxonomy" id="180868"/>
    <lineage>
        <taxon>Bacteria</taxon>
        <taxon>Bacillati</taxon>
        <taxon>Bacillota</taxon>
        <taxon>Bacilli</taxon>
        <taxon>Bacillales</taxon>
        <taxon>Bacillaceae</taxon>
        <taxon>Bacillus</taxon>
        <taxon>Bacillus cereus group</taxon>
    </lineage>
</organism>
<dbReference type="RefSeq" id="WP_000720123.1">
    <property type="nucleotide sequence ID" value="NZ_NFCF01000111.1"/>
</dbReference>
<dbReference type="EMBL" id="NFCF01000111">
    <property type="protein sequence ID" value="OTW44551.1"/>
    <property type="molecule type" value="Genomic_DNA"/>
</dbReference>
<reference evidence="1 2" key="1">
    <citation type="submission" date="2016-10" db="EMBL/GenBank/DDBJ databases">
        <title>Comparative genomics of Bacillus thuringiensis reveals a path to pathogens against multiple invertebrate hosts.</title>
        <authorList>
            <person name="Zheng J."/>
            <person name="Gao Q."/>
            <person name="Liu H."/>
            <person name="Peng D."/>
            <person name="Ruan L."/>
            <person name="Sun M."/>
        </authorList>
    </citation>
    <scope>NUCLEOTIDE SEQUENCE [LARGE SCALE GENOMIC DNA]</scope>
    <source>
        <strain evidence="1">BGSC 4AC1</strain>
    </source>
</reference>
<protein>
    <submittedName>
        <fullName evidence="1">Uncharacterized protein</fullName>
    </submittedName>
</protein>
<sequence length="266" mass="30696">MKKIIGFLAVTAIFIGIGFAVNRYVHGPSQPVNGIMVSGTKENISAVKNLYKDQNVQTVDYSYKLVTELIKQELTTEQKEQIKKQWKEKGENMTEEEMDKELDKPSVRKKQYAVITKSTAEKFLKKGIVRTPLSKEDSSLTSTPVKEIKGLASEKNIFYKKNVEDEEIKDGKLNLNGQMIPVQHIEQHNWIGYFSSPIVIVNEEAYKQLKEKEVSLSLIQFAKENFDYKNKNKVKKVVENISKVYEVKDQNGEYDRDKIYFVEIQN</sequence>
<accession>A0A242VZG8</accession>
<dbReference type="Gene3D" id="2.40.40.60">
    <property type="match status" value="1"/>
</dbReference>